<evidence type="ECO:0000256" key="1">
    <source>
        <dbReference type="SAM" id="Phobius"/>
    </source>
</evidence>
<keyword evidence="1" id="KW-1133">Transmembrane helix</keyword>
<dbReference type="Proteomes" id="UP000004688">
    <property type="component" value="Chromosome"/>
</dbReference>
<evidence type="ECO:0000313" key="4">
    <source>
        <dbReference type="Proteomes" id="UP000004688"/>
    </source>
</evidence>
<name>M9RL84_9RHOB</name>
<reference evidence="3 4" key="1">
    <citation type="journal article" date="2013" name="PLoS ONE">
        <title>Poles Apart: Arctic and Antarctic Octadecabacter strains Share High Genome Plasticity and a New Type of Xanthorhodopsin.</title>
        <authorList>
            <person name="Vollmers J."/>
            <person name="Voget S."/>
            <person name="Dietrich S."/>
            <person name="Gollnow K."/>
            <person name="Smits M."/>
            <person name="Meyer K."/>
            <person name="Brinkhoff T."/>
            <person name="Simon M."/>
            <person name="Daniel R."/>
        </authorList>
    </citation>
    <scope>NUCLEOTIDE SEQUENCE [LARGE SCALE GENOMIC DNA]</scope>
    <source>
        <strain evidence="3 4">238</strain>
    </source>
</reference>
<organism evidence="3 4">
    <name type="scientific">Octadecabacter arcticus 238</name>
    <dbReference type="NCBI Taxonomy" id="391616"/>
    <lineage>
        <taxon>Bacteria</taxon>
        <taxon>Pseudomonadati</taxon>
        <taxon>Pseudomonadota</taxon>
        <taxon>Alphaproteobacteria</taxon>
        <taxon>Rhodobacterales</taxon>
        <taxon>Roseobacteraceae</taxon>
        <taxon>Octadecabacter</taxon>
    </lineage>
</organism>
<dbReference type="GO" id="GO:0006629">
    <property type="term" value="P:lipid metabolic process"/>
    <property type="evidence" value="ECO:0007669"/>
    <property type="project" value="InterPro"/>
</dbReference>
<keyword evidence="4" id="KW-1185">Reference proteome</keyword>
<dbReference type="HOGENOM" id="CLU_053288_0_0_5"/>
<feature type="transmembrane region" description="Helical" evidence="1">
    <location>
        <begin position="70"/>
        <end position="88"/>
    </location>
</feature>
<proteinExistence type="predicted"/>
<dbReference type="KEGG" id="oar:OA238_c09880"/>
<dbReference type="eggNOG" id="COG3239">
    <property type="taxonomic scope" value="Bacteria"/>
</dbReference>
<protein>
    <submittedName>
        <fullName evidence="3">Putative fatty acid desaturase</fullName>
    </submittedName>
</protein>
<dbReference type="AlphaFoldDB" id="M9RL84"/>
<dbReference type="EMBL" id="CP003742">
    <property type="protein sequence ID" value="AGI71186.1"/>
    <property type="molecule type" value="Genomic_DNA"/>
</dbReference>
<accession>M9RL84</accession>
<feature type="transmembrane region" description="Helical" evidence="1">
    <location>
        <begin position="21"/>
        <end position="50"/>
    </location>
</feature>
<dbReference type="OrthoDB" id="784276at2"/>
<feature type="transmembrane region" description="Helical" evidence="1">
    <location>
        <begin position="173"/>
        <end position="199"/>
    </location>
</feature>
<evidence type="ECO:0000313" key="3">
    <source>
        <dbReference type="EMBL" id="AGI71186.1"/>
    </source>
</evidence>
<dbReference type="STRING" id="391616.OA238_c09880"/>
<dbReference type="InterPro" id="IPR005804">
    <property type="entry name" value="FA_desaturase_dom"/>
</dbReference>
<keyword evidence="1" id="KW-0472">Membrane</keyword>
<feature type="transmembrane region" description="Helical" evidence="1">
    <location>
        <begin position="135"/>
        <end position="153"/>
    </location>
</feature>
<dbReference type="Pfam" id="PF00487">
    <property type="entry name" value="FA_desaturase"/>
    <property type="match status" value="1"/>
</dbReference>
<feature type="domain" description="Fatty acid desaturase" evidence="2">
    <location>
        <begin position="36"/>
        <end position="273"/>
    </location>
</feature>
<keyword evidence="1" id="KW-0812">Transmembrane</keyword>
<evidence type="ECO:0000259" key="2">
    <source>
        <dbReference type="Pfam" id="PF00487"/>
    </source>
</evidence>
<dbReference type="RefSeq" id="WP_015494400.1">
    <property type="nucleotide sequence ID" value="NC_020908.1"/>
</dbReference>
<gene>
    <name evidence="3" type="ORF">OA238_c09880</name>
</gene>
<sequence length="302" mass="34329">MSDRSATLVPSRAVEWPTVRLAAVCYLGAFLALWVLPTWAAILVLGPIIALHASLTHEVVHGHPFANQTLNVALVFPAFTLVVPYARFRSTHLAHHRDEHLTDPYDDPESNYFDPAIWGGLAAPMRALLRFNNRLLGRLLIGPLVGQFMWMASDLRACRAGERDVIRGWVAHIPAVAMVVALIWAAPLPFWAYATGAYIGHSILRIRTFLEHRAHDLCRARTVIVEDHGPLALLFLNNNLHVVHHMHPNVAWYDLPALYATNRGHYLRRNDGYVFTSYGDVFRRYFWHAKDPVPHPLWRKDD</sequence>